<feature type="domain" description="Calcineurin-like phosphoesterase" evidence="2">
    <location>
        <begin position="21"/>
        <end position="198"/>
    </location>
</feature>
<accession>A0ABR7CMY7</accession>
<organism evidence="4 5">
    <name type="scientific">Alistipes hominis</name>
    <dbReference type="NCBI Taxonomy" id="2763015"/>
    <lineage>
        <taxon>Bacteria</taxon>
        <taxon>Pseudomonadati</taxon>
        <taxon>Bacteroidota</taxon>
        <taxon>Bacteroidia</taxon>
        <taxon>Bacteroidales</taxon>
        <taxon>Rikenellaceae</taxon>
        <taxon>Alistipes</taxon>
    </lineage>
</organism>
<dbReference type="InterPro" id="IPR029052">
    <property type="entry name" value="Metallo-depent_PP-like"/>
</dbReference>
<sequence length="612" mass="67372">MKRMLFAVLLLAVVSARAEGFRFALMSDLHVTADSLAANDLRHAVDQINATPGLSFVIVSGDFTDYGDDASLRKAKAILDGLKLKYYVTSGNHETKWSESGATAFGRIFGSDRFRFEYGNYLFLGFNTGPVIRMAEGHVAPQDVSWLEKELADYGTERPVFLVTHYPMMKGDVDNWYAVTDAVRKYDIRAFIGGHYHTNRLADYDGIPAFICRSTLRGGEPFGGYSEFEVTADSVIVYERKIGAGPQRWGAYSLKDTYFTADTAGYVRPDFSINARYGRVKETWMTPIGNAIYSSPVLCDGRVYVGDDLGLLNCLDAADGRLLWRFAAKNRIIGTPAAADGTVVFGSADGNIYGIDAKKGKLRWKVETSEAVLGAVTIDGGVAYVGCSDRTFRAIDVRTGREVWTFTGTNGYVETRPLVYDGKVIFGAWDDHLYALDRSDGRLLWSWSDGRRGMHYSPAAVWPVATAGRIFIAAPDRVLSAIDASTGRTLWRTAESTVRETVGLSEDSSKVYSKTMRDSVVCFSTRGDRSEKLWASYVGFGYEIAPSMPQEKDGVVFGSTMNGEVYALDASDGSVLWRHKVDNSLISTVVPLDRNRCLFTSSAGIVGLLEAR</sequence>
<feature type="domain" description="Pyrrolo-quinoline quinone repeat" evidence="3">
    <location>
        <begin position="531"/>
        <end position="591"/>
    </location>
</feature>
<dbReference type="RefSeq" id="WP_118656721.1">
    <property type="nucleotide sequence ID" value="NZ_JACOOK010000004.1"/>
</dbReference>
<dbReference type="PANTHER" id="PTHR34512:SF30">
    <property type="entry name" value="OUTER MEMBRANE PROTEIN ASSEMBLY FACTOR BAMB"/>
    <property type="match status" value="1"/>
</dbReference>
<dbReference type="Gene3D" id="2.130.10.10">
    <property type="entry name" value="YVTN repeat-like/Quinoprotein amine dehydrogenase"/>
    <property type="match status" value="1"/>
</dbReference>
<dbReference type="InterPro" id="IPR004843">
    <property type="entry name" value="Calcineurin-like_PHP"/>
</dbReference>
<dbReference type="EMBL" id="JACOOK010000004">
    <property type="protein sequence ID" value="MBC5617031.1"/>
    <property type="molecule type" value="Genomic_DNA"/>
</dbReference>
<dbReference type="InterPro" id="IPR015943">
    <property type="entry name" value="WD40/YVTN_repeat-like_dom_sf"/>
</dbReference>
<keyword evidence="1" id="KW-0732">Signal</keyword>
<feature type="signal peptide" evidence="1">
    <location>
        <begin position="1"/>
        <end position="18"/>
    </location>
</feature>
<dbReference type="InterPro" id="IPR002372">
    <property type="entry name" value="PQQ_rpt_dom"/>
</dbReference>
<evidence type="ECO:0000313" key="5">
    <source>
        <dbReference type="Proteomes" id="UP000636891"/>
    </source>
</evidence>
<dbReference type="Pfam" id="PF13360">
    <property type="entry name" value="PQQ_2"/>
    <property type="match status" value="3"/>
</dbReference>
<evidence type="ECO:0000259" key="2">
    <source>
        <dbReference type="Pfam" id="PF00149"/>
    </source>
</evidence>
<protein>
    <submittedName>
        <fullName evidence="4">PQQ-binding-like beta-propeller repeat protein</fullName>
    </submittedName>
</protein>
<gene>
    <name evidence="4" type="ORF">H8S08_08385</name>
</gene>
<reference evidence="4 5" key="1">
    <citation type="submission" date="2020-08" db="EMBL/GenBank/DDBJ databases">
        <title>Genome public.</title>
        <authorList>
            <person name="Liu C."/>
            <person name="Sun Q."/>
        </authorList>
    </citation>
    <scope>NUCLEOTIDE SEQUENCE [LARGE SCALE GENOMIC DNA]</scope>
    <source>
        <strain evidence="4 5">New-7</strain>
    </source>
</reference>
<dbReference type="PANTHER" id="PTHR34512">
    <property type="entry name" value="CELL SURFACE PROTEIN"/>
    <property type="match status" value="1"/>
</dbReference>
<dbReference type="SUPFAM" id="SSF56300">
    <property type="entry name" value="Metallo-dependent phosphatases"/>
    <property type="match status" value="1"/>
</dbReference>
<dbReference type="Pfam" id="PF00149">
    <property type="entry name" value="Metallophos"/>
    <property type="match status" value="1"/>
</dbReference>
<proteinExistence type="predicted"/>
<evidence type="ECO:0000259" key="3">
    <source>
        <dbReference type="Pfam" id="PF13360"/>
    </source>
</evidence>
<dbReference type="InterPro" id="IPR011047">
    <property type="entry name" value="Quinoprotein_ADH-like_sf"/>
</dbReference>
<evidence type="ECO:0000256" key="1">
    <source>
        <dbReference type="SAM" id="SignalP"/>
    </source>
</evidence>
<evidence type="ECO:0000313" key="4">
    <source>
        <dbReference type="EMBL" id="MBC5617031.1"/>
    </source>
</evidence>
<dbReference type="Gene3D" id="2.40.10.480">
    <property type="match status" value="1"/>
</dbReference>
<dbReference type="SMART" id="SM00564">
    <property type="entry name" value="PQQ"/>
    <property type="match status" value="6"/>
</dbReference>
<dbReference type="Proteomes" id="UP000636891">
    <property type="component" value="Unassembled WGS sequence"/>
</dbReference>
<feature type="chain" id="PRO_5045164333" evidence="1">
    <location>
        <begin position="19"/>
        <end position="612"/>
    </location>
</feature>
<dbReference type="SUPFAM" id="SSF50998">
    <property type="entry name" value="Quinoprotein alcohol dehydrogenase-like"/>
    <property type="match status" value="2"/>
</dbReference>
<keyword evidence="5" id="KW-1185">Reference proteome</keyword>
<dbReference type="InterPro" id="IPR018391">
    <property type="entry name" value="PQQ_b-propeller_rpt"/>
</dbReference>
<feature type="domain" description="Pyrrolo-quinoline quinone repeat" evidence="3">
    <location>
        <begin position="421"/>
        <end position="525"/>
    </location>
</feature>
<dbReference type="Gene3D" id="3.60.21.10">
    <property type="match status" value="1"/>
</dbReference>
<name>A0ABR7CMY7_9BACT</name>
<comment type="caution">
    <text evidence="4">The sequence shown here is derived from an EMBL/GenBank/DDBJ whole genome shotgun (WGS) entry which is preliminary data.</text>
</comment>
<feature type="domain" description="Pyrrolo-quinoline quinone repeat" evidence="3">
    <location>
        <begin position="293"/>
        <end position="404"/>
    </location>
</feature>